<evidence type="ECO:0000313" key="2">
    <source>
        <dbReference type="Proteomes" id="UP001140293"/>
    </source>
</evidence>
<reference evidence="1" key="2">
    <citation type="journal article" date="2022" name="BMC Genomics">
        <title>Comparative genome analysis of mycobacteria focusing on tRNA and non-coding RNA.</title>
        <authorList>
            <person name="Behra P.R.K."/>
            <person name="Pettersson B.M.F."/>
            <person name="Ramesh M."/>
            <person name="Das S."/>
            <person name="Dasgupta S."/>
            <person name="Kirsebom L.A."/>
        </authorList>
    </citation>
    <scope>NUCLEOTIDE SEQUENCE</scope>
    <source>
        <strain evidence="1">DSM 44615</strain>
    </source>
</reference>
<dbReference type="Proteomes" id="UP001140293">
    <property type="component" value="Unassembled WGS sequence"/>
</dbReference>
<name>A0A9X2YTP5_9MYCO</name>
<accession>A0A9X2YTP5</accession>
<evidence type="ECO:0000313" key="1">
    <source>
        <dbReference type="EMBL" id="MCV7173893.1"/>
    </source>
</evidence>
<dbReference type="RefSeq" id="WP_264016067.1">
    <property type="nucleotide sequence ID" value="NZ_JACKSJ010000257.1"/>
</dbReference>
<keyword evidence="2" id="KW-1185">Reference proteome</keyword>
<dbReference type="Pfam" id="PF10604">
    <property type="entry name" value="Polyketide_cyc2"/>
    <property type="match status" value="1"/>
</dbReference>
<comment type="caution">
    <text evidence="1">The sequence shown here is derived from an EMBL/GenBank/DDBJ whole genome shotgun (WGS) entry which is preliminary data.</text>
</comment>
<evidence type="ECO:0008006" key="3">
    <source>
        <dbReference type="Google" id="ProtNLM"/>
    </source>
</evidence>
<sequence length="166" mass="18223">MSALDTAKKQAAEVAGKLADQLPQRTATQSVTIAVPLERVEQFWRNPDELSVVLGDVGEVEVTGPDRYRWRLQAGPVKTTWESRLQEDIAGVRFVGTEDDRNELVVTYREAPRGLGTEVTVHAKSPAPGLLTGALAFKVLYRVRALLQTGEVPTIRCNPSARDSAR</sequence>
<dbReference type="Gene3D" id="3.30.530.20">
    <property type="match status" value="1"/>
</dbReference>
<reference evidence="1" key="1">
    <citation type="submission" date="2020-07" db="EMBL/GenBank/DDBJ databases">
        <authorList>
            <person name="Pettersson B.M.F."/>
            <person name="Behra P.R.K."/>
            <person name="Ramesh M."/>
            <person name="Das S."/>
            <person name="Dasgupta S."/>
            <person name="Kirsebom L.A."/>
        </authorList>
    </citation>
    <scope>NUCLEOTIDE SEQUENCE</scope>
    <source>
        <strain evidence="1">DSM 44615</strain>
    </source>
</reference>
<protein>
    <recommendedName>
        <fullName evidence="3">SRPBCC family protein</fullName>
    </recommendedName>
</protein>
<gene>
    <name evidence="1" type="ORF">H7I41_28635</name>
</gene>
<dbReference type="SUPFAM" id="SSF55961">
    <property type="entry name" value="Bet v1-like"/>
    <property type="match status" value="1"/>
</dbReference>
<proteinExistence type="predicted"/>
<dbReference type="AlphaFoldDB" id="A0A9X2YTP5"/>
<organism evidence="1 2">
    <name type="scientific">[Mycobacterium] manitobense</name>
    <dbReference type="NCBI Taxonomy" id="190147"/>
    <lineage>
        <taxon>Bacteria</taxon>
        <taxon>Bacillati</taxon>
        <taxon>Actinomycetota</taxon>
        <taxon>Actinomycetes</taxon>
        <taxon>Mycobacteriales</taxon>
        <taxon>Mycobacteriaceae</taxon>
        <taxon>Mycolicibacterium</taxon>
    </lineage>
</organism>
<dbReference type="InterPro" id="IPR019587">
    <property type="entry name" value="Polyketide_cyclase/dehydratase"/>
</dbReference>
<dbReference type="EMBL" id="JACKSJ010000257">
    <property type="protein sequence ID" value="MCV7173893.1"/>
    <property type="molecule type" value="Genomic_DNA"/>
</dbReference>
<dbReference type="InterPro" id="IPR023393">
    <property type="entry name" value="START-like_dom_sf"/>
</dbReference>